<keyword evidence="5" id="KW-0630">Potassium</keyword>
<feature type="transmembrane region" description="Helical" evidence="10">
    <location>
        <begin position="407"/>
        <end position="427"/>
    </location>
</feature>
<comment type="caution">
    <text evidence="14">The sequence shown here is derived from an EMBL/GenBank/DDBJ whole genome shotgun (WGS) entry which is preliminary data.</text>
</comment>
<dbReference type="AlphaFoldDB" id="A0AAW2Y0N1"/>
<comment type="subcellular location">
    <subcellularLocation>
        <location evidence="1">Membrane</location>
        <topology evidence="1">Multi-pass membrane protein</topology>
    </subcellularLocation>
</comment>
<dbReference type="InterPro" id="IPR057290">
    <property type="entry name" value="CHX17_C"/>
</dbReference>
<evidence type="ECO:0000256" key="6">
    <source>
        <dbReference type="ARBA" id="ARBA00022989"/>
    </source>
</evidence>
<evidence type="ECO:0000256" key="9">
    <source>
        <dbReference type="ARBA" id="ARBA00038341"/>
    </source>
</evidence>
<feature type="transmembrane region" description="Helical" evidence="10">
    <location>
        <begin position="30"/>
        <end position="49"/>
    </location>
</feature>
<feature type="transmembrane region" description="Helical" evidence="10">
    <location>
        <begin position="193"/>
        <end position="212"/>
    </location>
</feature>
<dbReference type="GO" id="GO:0012505">
    <property type="term" value="C:endomembrane system"/>
    <property type="evidence" value="ECO:0007669"/>
    <property type="project" value="TreeGrafter"/>
</dbReference>
<dbReference type="GO" id="GO:0015297">
    <property type="term" value="F:antiporter activity"/>
    <property type="evidence" value="ECO:0007669"/>
    <property type="project" value="InterPro"/>
</dbReference>
<dbReference type="GO" id="GO:1902600">
    <property type="term" value="P:proton transmembrane transport"/>
    <property type="evidence" value="ECO:0007669"/>
    <property type="project" value="InterPro"/>
</dbReference>
<name>A0AAW2Y0N1_9LAMI</name>
<feature type="transmembrane region" description="Helical" evidence="10">
    <location>
        <begin position="224"/>
        <end position="244"/>
    </location>
</feature>
<dbReference type="Pfam" id="PF23256">
    <property type="entry name" value="CHX17_2nd"/>
    <property type="match status" value="1"/>
</dbReference>
<feature type="transmembrane region" description="Helical" evidence="10">
    <location>
        <begin position="344"/>
        <end position="366"/>
    </location>
</feature>
<keyword evidence="2" id="KW-0813">Transport</keyword>
<feature type="domain" description="Cation/H(+) antiporter central" evidence="12">
    <location>
        <begin position="482"/>
        <end position="602"/>
    </location>
</feature>
<dbReference type="InterPro" id="IPR057291">
    <property type="entry name" value="CHX17_2nd"/>
</dbReference>
<evidence type="ECO:0000256" key="8">
    <source>
        <dbReference type="ARBA" id="ARBA00023136"/>
    </source>
</evidence>
<accession>A0AAW2Y0N1</accession>
<evidence type="ECO:0000259" key="13">
    <source>
        <dbReference type="Pfam" id="PF23259"/>
    </source>
</evidence>
<evidence type="ECO:0000256" key="1">
    <source>
        <dbReference type="ARBA" id="ARBA00004141"/>
    </source>
</evidence>
<sequence>MAMKQNVVICRAITNDHAFGVFYGQNPLKYSFPLLLLELSSIIIISHVVRFLLKPLRQPKVVSEIIGGIILGPTVLSRSKKFHSYMFPDNADYVMKNLGVMGFMYFLFMSGVKMDLSILKRVDKKHWYIALVGVLVPLIGSISIALMVRKSLDKELSKVSSIWGISASLAITAFPVLYSIVKELNLVSSEIGRMALSSAVISDVIGMTGVIIFEATKQGEYKPISALLYLVSLIVFTALMMGGVRQAMLWIVRTTPEGKPVDQIYVVVILLSVMVAGFVADMFGLAIGNGALWLGLVVPDGPPLGAILVEKSETIAMVFLMPFSFMYIGMITDLSSLVDDWKPLFYMVLAGYTIKMAATLIIARFLDLTIRDSLTLSLIMSLRGEVELLLFLHWMDFRMIRQEHFTILVLLTVAVTAFFTPLISILYDPTRPYMVNRRRNIQHTPPNTELHIVACIHEEENLYGLMKLLELSNPMVDSPFSVYTLHLVELIGRSNPVFVDHENEDKKDDSHVSSIHNALKIFQETRGEFINIHPFTAMTIKRSMYQNICELALCKHACLIIVPFHKKMTDTGTRTLKQGFQSVSSNVLAHAPCTVGVLVDRSPYPNIINGVLRSSMHNLVVLFLGGADAREALSYADRMAGRPAISLTVIRFLSNQDDEYTEMEKKLDDGLVTWFWVKNEGNNRVVYREVVVNNGEETIAAIQAMNGDCCDLWIVGRKHGINPVLLHGLSNRSENSELGIIGDYVASVDFGSRGSILVVQQQILRGQEPASAFSWCTKWW</sequence>
<reference evidence="14" key="1">
    <citation type="submission" date="2020-06" db="EMBL/GenBank/DDBJ databases">
        <authorList>
            <person name="Li T."/>
            <person name="Hu X."/>
            <person name="Zhang T."/>
            <person name="Song X."/>
            <person name="Zhang H."/>
            <person name="Dai N."/>
            <person name="Sheng W."/>
            <person name="Hou X."/>
            <person name="Wei L."/>
        </authorList>
    </citation>
    <scope>NUCLEOTIDE SEQUENCE</scope>
    <source>
        <strain evidence="14">KEN1</strain>
        <tissue evidence="14">Leaf</tissue>
    </source>
</reference>
<evidence type="ECO:0000256" key="4">
    <source>
        <dbReference type="ARBA" id="ARBA00022692"/>
    </source>
</evidence>
<comment type="similarity">
    <text evidence="9">Belongs to the monovalent cation:proton antiporter 2 (CPA2) transporter (TC 2.A.37) family. CHX (TC 2.A.37.4) subfamily.</text>
</comment>
<feature type="domain" description="Cation/H+ exchanger transmembrane" evidence="11">
    <location>
        <begin position="44"/>
        <end position="422"/>
    </location>
</feature>
<dbReference type="Pfam" id="PF00999">
    <property type="entry name" value="Na_H_Exchanger"/>
    <property type="match status" value="1"/>
</dbReference>
<evidence type="ECO:0000256" key="7">
    <source>
        <dbReference type="ARBA" id="ARBA00023065"/>
    </source>
</evidence>
<feature type="domain" description="Cation/H(+) antiporter C-terminal" evidence="13">
    <location>
        <begin position="620"/>
        <end position="762"/>
    </location>
</feature>
<evidence type="ECO:0000256" key="5">
    <source>
        <dbReference type="ARBA" id="ARBA00022958"/>
    </source>
</evidence>
<keyword evidence="7" id="KW-0406">Ion transport</keyword>
<dbReference type="Pfam" id="PF23259">
    <property type="entry name" value="CHX17_C"/>
    <property type="match status" value="1"/>
</dbReference>
<gene>
    <name evidence="14" type="ORF">Slati_0488200</name>
</gene>
<dbReference type="InterPro" id="IPR038770">
    <property type="entry name" value="Na+/solute_symporter_sf"/>
</dbReference>
<feature type="transmembrane region" description="Helical" evidence="10">
    <location>
        <begin position="314"/>
        <end position="332"/>
    </location>
</feature>
<dbReference type="Gene3D" id="3.40.50.12370">
    <property type="match status" value="1"/>
</dbReference>
<dbReference type="GO" id="GO:0006813">
    <property type="term" value="P:potassium ion transport"/>
    <property type="evidence" value="ECO:0007669"/>
    <property type="project" value="UniProtKB-KW"/>
</dbReference>
<feature type="transmembrane region" description="Helical" evidence="10">
    <location>
        <begin position="128"/>
        <end position="148"/>
    </location>
</feature>
<dbReference type="Gene3D" id="1.20.1530.20">
    <property type="match status" value="1"/>
</dbReference>
<evidence type="ECO:0000313" key="14">
    <source>
        <dbReference type="EMBL" id="KAL0458610.1"/>
    </source>
</evidence>
<proteinExistence type="inferred from homology"/>
<dbReference type="PANTHER" id="PTHR32468">
    <property type="entry name" value="CATION/H + ANTIPORTER"/>
    <property type="match status" value="1"/>
</dbReference>
<feature type="transmembrane region" description="Helical" evidence="10">
    <location>
        <begin position="98"/>
        <end position="116"/>
    </location>
</feature>
<dbReference type="GO" id="GO:0016020">
    <property type="term" value="C:membrane"/>
    <property type="evidence" value="ECO:0007669"/>
    <property type="project" value="UniProtKB-SubCell"/>
</dbReference>
<evidence type="ECO:0000259" key="12">
    <source>
        <dbReference type="Pfam" id="PF23256"/>
    </source>
</evidence>
<organism evidence="14">
    <name type="scientific">Sesamum latifolium</name>
    <dbReference type="NCBI Taxonomy" id="2727402"/>
    <lineage>
        <taxon>Eukaryota</taxon>
        <taxon>Viridiplantae</taxon>
        <taxon>Streptophyta</taxon>
        <taxon>Embryophyta</taxon>
        <taxon>Tracheophyta</taxon>
        <taxon>Spermatophyta</taxon>
        <taxon>Magnoliopsida</taxon>
        <taxon>eudicotyledons</taxon>
        <taxon>Gunneridae</taxon>
        <taxon>Pentapetalae</taxon>
        <taxon>asterids</taxon>
        <taxon>lamiids</taxon>
        <taxon>Lamiales</taxon>
        <taxon>Pedaliaceae</taxon>
        <taxon>Sesamum</taxon>
    </lineage>
</organism>
<evidence type="ECO:0000256" key="3">
    <source>
        <dbReference type="ARBA" id="ARBA00022538"/>
    </source>
</evidence>
<keyword evidence="8 10" id="KW-0472">Membrane</keyword>
<dbReference type="InterPro" id="IPR006153">
    <property type="entry name" value="Cation/H_exchanger_TM"/>
</dbReference>
<reference evidence="14" key="2">
    <citation type="journal article" date="2024" name="Plant">
        <title>Genomic evolution and insights into agronomic trait innovations of Sesamum species.</title>
        <authorList>
            <person name="Miao H."/>
            <person name="Wang L."/>
            <person name="Qu L."/>
            <person name="Liu H."/>
            <person name="Sun Y."/>
            <person name="Le M."/>
            <person name="Wang Q."/>
            <person name="Wei S."/>
            <person name="Zheng Y."/>
            <person name="Lin W."/>
            <person name="Duan Y."/>
            <person name="Cao H."/>
            <person name="Xiong S."/>
            <person name="Wang X."/>
            <person name="Wei L."/>
            <person name="Li C."/>
            <person name="Ma Q."/>
            <person name="Ju M."/>
            <person name="Zhao R."/>
            <person name="Li G."/>
            <person name="Mu C."/>
            <person name="Tian Q."/>
            <person name="Mei H."/>
            <person name="Zhang T."/>
            <person name="Gao T."/>
            <person name="Zhang H."/>
        </authorList>
    </citation>
    <scope>NUCLEOTIDE SEQUENCE</scope>
    <source>
        <strain evidence="14">KEN1</strain>
    </source>
</reference>
<evidence type="ECO:0000259" key="11">
    <source>
        <dbReference type="Pfam" id="PF00999"/>
    </source>
</evidence>
<protein>
    <submittedName>
        <fullName evidence="14">Cation/H(+) antiporter 24</fullName>
    </submittedName>
</protein>
<dbReference type="PANTHER" id="PTHR32468:SF109">
    <property type="entry name" value="CATION_H(+) ANTIPORTER 24-RELATED"/>
    <property type="match status" value="1"/>
</dbReference>
<keyword evidence="6 10" id="KW-1133">Transmembrane helix</keyword>
<evidence type="ECO:0000256" key="10">
    <source>
        <dbReference type="SAM" id="Phobius"/>
    </source>
</evidence>
<dbReference type="EMBL" id="JACGWN010000002">
    <property type="protein sequence ID" value="KAL0458610.1"/>
    <property type="molecule type" value="Genomic_DNA"/>
</dbReference>
<keyword evidence="4 10" id="KW-0812">Transmembrane</keyword>
<dbReference type="InterPro" id="IPR050794">
    <property type="entry name" value="CPA2_transporter"/>
</dbReference>
<feature type="transmembrane region" description="Helical" evidence="10">
    <location>
        <begin position="264"/>
        <end position="294"/>
    </location>
</feature>
<evidence type="ECO:0000256" key="2">
    <source>
        <dbReference type="ARBA" id="ARBA00022448"/>
    </source>
</evidence>
<keyword evidence="3" id="KW-0633">Potassium transport</keyword>
<feature type="transmembrane region" description="Helical" evidence="10">
    <location>
        <begin position="160"/>
        <end position="181"/>
    </location>
</feature>
<dbReference type="GO" id="GO:0006885">
    <property type="term" value="P:regulation of pH"/>
    <property type="evidence" value="ECO:0007669"/>
    <property type="project" value="TreeGrafter"/>
</dbReference>